<proteinExistence type="predicted"/>
<gene>
    <name evidence="1" type="ORF">CRG98_005467</name>
</gene>
<comment type="caution">
    <text evidence="1">The sequence shown here is derived from an EMBL/GenBank/DDBJ whole genome shotgun (WGS) entry which is preliminary data.</text>
</comment>
<dbReference type="EMBL" id="PGOL01000223">
    <property type="protein sequence ID" value="PKI74138.1"/>
    <property type="molecule type" value="Genomic_DNA"/>
</dbReference>
<organism evidence="1 2">
    <name type="scientific">Punica granatum</name>
    <name type="common">Pomegranate</name>
    <dbReference type="NCBI Taxonomy" id="22663"/>
    <lineage>
        <taxon>Eukaryota</taxon>
        <taxon>Viridiplantae</taxon>
        <taxon>Streptophyta</taxon>
        <taxon>Embryophyta</taxon>
        <taxon>Tracheophyta</taxon>
        <taxon>Spermatophyta</taxon>
        <taxon>Magnoliopsida</taxon>
        <taxon>eudicotyledons</taxon>
        <taxon>Gunneridae</taxon>
        <taxon>Pentapetalae</taxon>
        <taxon>rosids</taxon>
        <taxon>malvids</taxon>
        <taxon>Myrtales</taxon>
        <taxon>Lythraceae</taxon>
        <taxon>Punica</taxon>
    </lineage>
</organism>
<dbReference type="Proteomes" id="UP000233551">
    <property type="component" value="Unassembled WGS sequence"/>
</dbReference>
<reference evidence="1 2" key="1">
    <citation type="submission" date="2017-11" db="EMBL/GenBank/DDBJ databases">
        <title>De-novo sequencing of pomegranate (Punica granatum L.) genome.</title>
        <authorList>
            <person name="Akparov Z."/>
            <person name="Amiraslanov A."/>
            <person name="Hajiyeva S."/>
            <person name="Abbasov M."/>
            <person name="Kaur K."/>
            <person name="Hamwieh A."/>
            <person name="Solovyev V."/>
            <person name="Salamov A."/>
            <person name="Braich B."/>
            <person name="Kosarev P."/>
            <person name="Mahmoud A."/>
            <person name="Hajiyev E."/>
            <person name="Babayeva S."/>
            <person name="Izzatullayeva V."/>
            <person name="Mammadov A."/>
            <person name="Mammadov A."/>
            <person name="Sharifova S."/>
            <person name="Ojaghi J."/>
            <person name="Eynullazada K."/>
            <person name="Bayramov B."/>
            <person name="Abdulazimova A."/>
            <person name="Shahmuradov I."/>
        </authorList>
    </citation>
    <scope>NUCLEOTIDE SEQUENCE [LARGE SCALE GENOMIC DNA]</scope>
    <source>
        <strain evidence="2">cv. AG2017</strain>
        <tissue evidence="1">Leaf</tissue>
    </source>
</reference>
<accession>A0A2I0L0A0</accession>
<keyword evidence="2" id="KW-1185">Reference proteome</keyword>
<evidence type="ECO:0000313" key="1">
    <source>
        <dbReference type="EMBL" id="PKI74138.1"/>
    </source>
</evidence>
<sequence>MGGDKLRNGQNLHEFDQQRLRKESGEAREVFFPGAATLRQARVTCRDVHSRHRRRKWTSRAIARWPTFACADPTPGIERVYNTRRYSAIEKNWPSLQPPCPRRCVRPNACSDFRSVFANKFLTDFPVF</sequence>
<dbReference type="AlphaFoldDB" id="A0A2I0L0A0"/>
<name>A0A2I0L0A0_PUNGR</name>
<protein>
    <submittedName>
        <fullName evidence="1">Uncharacterized protein</fullName>
    </submittedName>
</protein>
<evidence type="ECO:0000313" key="2">
    <source>
        <dbReference type="Proteomes" id="UP000233551"/>
    </source>
</evidence>